<keyword evidence="1" id="KW-0285">Flavoprotein</keyword>
<dbReference type="Pfam" id="PF03358">
    <property type="entry name" value="FMN_red"/>
    <property type="match status" value="1"/>
</dbReference>
<evidence type="ECO:0000313" key="4">
    <source>
        <dbReference type="EMBL" id="BDQ33544.1"/>
    </source>
</evidence>
<dbReference type="EMBL" id="AP026708">
    <property type="protein sequence ID" value="BDQ33544.1"/>
    <property type="molecule type" value="Genomic_DNA"/>
</dbReference>
<proteinExistence type="predicted"/>
<evidence type="ECO:0000313" key="5">
    <source>
        <dbReference type="Proteomes" id="UP001061361"/>
    </source>
</evidence>
<dbReference type="Gene3D" id="3.40.50.360">
    <property type="match status" value="1"/>
</dbReference>
<reference evidence="4" key="1">
    <citation type="submission" date="2022-08" db="EMBL/GenBank/DDBJ databases">
        <title>Genome Sequence of the sulphate-reducing bacterium, Pseudodesulfovibrio portus JCM14722.</title>
        <authorList>
            <person name="Kondo R."/>
            <person name="Kataoka T."/>
        </authorList>
    </citation>
    <scope>NUCLEOTIDE SEQUENCE</scope>
    <source>
        <strain evidence="4">JCM 14722</strain>
    </source>
</reference>
<accession>A0ABM8AQ72</accession>
<keyword evidence="5" id="KW-1185">Reference proteome</keyword>
<evidence type="ECO:0000259" key="3">
    <source>
        <dbReference type="Pfam" id="PF03358"/>
    </source>
</evidence>
<dbReference type="SUPFAM" id="SSF52218">
    <property type="entry name" value="Flavoproteins"/>
    <property type="match status" value="1"/>
</dbReference>
<keyword evidence="2" id="KW-0288">FMN</keyword>
<dbReference type="PANTHER" id="PTHR43278">
    <property type="entry name" value="NAD(P)H-DEPENDENT FMN-CONTAINING OXIDOREDUCTASE YWQN-RELATED"/>
    <property type="match status" value="1"/>
</dbReference>
<name>A0ABM8AQ72_9BACT</name>
<dbReference type="InterPro" id="IPR005025">
    <property type="entry name" value="FMN_Rdtase-like_dom"/>
</dbReference>
<dbReference type="InterPro" id="IPR029039">
    <property type="entry name" value="Flavoprotein-like_sf"/>
</dbReference>
<evidence type="ECO:0000256" key="1">
    <source>
        <dbReference type="ARBA" id="ARBA00022630"/>
    </source>
</evidence>
<dbReference type="PANTHER" id="PTHR43278:SF4">
    <property type="entry name" value="NAD(P)H-DEPENDENT FMN-CONTAINING OXIDOREDUCTASE YWQN-RELATED"/>
    <property type="match status" value="1"/>
</dbReference>
<feature type="domain" description="NADPH-dependent FMN reductase-like" evidence="3">
    <location>
        <begin position="5"/>
        <end position="111"/>
    </location>
</feature>
<gene>
    <name evidence="4" type="ORF">JCM14722_10860</name>
</gene>
<dbReference type="Proteomes" id="UP001061361">
    <property type="component" value="Chromosome"/>
</dbReference>
<sequence length="200" mass="22483">MDEAVIFACSHRRDGNTDHAARLMAEGVNVAGGHAEIIYLRNHKVLPCLACGYCCEAVDRRGRERCVLGAKDEAFELFAKLFSARTVLFASPIYFYHLPSLFKTWIDRSQQFWTARQTGEPWVADLPRRTAHAVLAAGRPEGARLFEGAALTLKYFLHNFNMTLAEPLLLRGIDDRTDLADRSELEERIVELGKTAWASA</sequence>
<evidence type="ECO:0000256" key="2">
    <source>
        <dbReference type="ARBA" id="ARBA00022643"/>
    </source>
</evidence>
<organism evidence="4 5">
    <name type="scientific">Pseudodesulfovibrio portus</name>
    <dbReference type="NCBI Taxonomy" id="231439"/>
    <lineage>
        <taxon>Bacteria</taxon>
        <taxon>Pseudomonadati</taxon>
        <taxon>Thermodesulfobacteriota</taxon>
        <taxon>Desulfovibrionia</taxon>
        <taxon>Desulfovibrionales</taxon>
        <taxon>Desulfovibrionaceae</taxon>
    </lineage>
</organism>
<protein>
    <submittedName>
        <fullName evidence="4">Flavodoxin</fullName>
    </submittedName>
</protein>
<dbReference type="InterPro" id="IPR051796">
    <property type="entry name" value="ISF_SsuE-like"/>
</dbReference>
<dbReference type="RefSeq" id="WP_264983602.1">
    <property type="nucleotide sequence ID" value="NZ_AP026708.1"/>
</dbReference>